<evidence type="ECO:0000313" key="4">
    <source>
        <dbReference type="Proteomes" id="UP000183994"/>
    </source>
</evidence>
<evidence type="ECO:0000259" key="2">
    <source>
        <dbReference type="Pfam" id="PF00497"/>
    </source>
</evidence>
<dbReference type="PANTHER" id="PTHR35936">
    <property type="entry name" value="MEMBRANE-BOUND LYTIC MUREIN TRANSGLYCOSYLASE F"/>
    <property type="match status" value="1"/>
</dbReference>
<dbReference type="Gene3D" id="3.40.190.10">
    <property type="entry name" value="Periplasmic binding protein-like II"/>
    <property type="match status" value="2"/>
</dbReference>
<dbReference type="Pfam" id="PF00497">
    <property type="entry name" value="SBP_bac_3"/>
    <property type="match status" value="1"/>
</dbReference>
<dbReference type="EMBL" id="FQZU01000025">
    <property type="protein sequence ID" value="SHK47287.1"/>
    <property type="molecule type" value="Genomic_DNA"/>
</dbReference>
<sequence>MNGNMIKRLLLAVVILLTLMGIGLAGDLKTRLTTLEWPPYISQNIDGQGYVAEVVKGAFKEAGYSDASFVFLEWTETVRLAQVGKADGYFPEYYSATLEKDFEFSDAMPGGALVLAKLKEVSLAYTGKVEELKPFKLGVVAGYINTEEIDSADYLTKVEAESDSVNLKNLFSKKVDVIVIDQLVADMLLSEGLFSKFAGKVEILAPVLEVKPLYVAFSKSSPNMPGVKDDFNKGLASLAASGKMDAILKKHGLEGKVGVE</sequence>
<accession>A0A1M6SRM3</accession>
<name>A0A1M6SRM3_9BACT</name>
<protein>
    <submittedName>
        <fullName evidence="3">Polar amino acid transport system substrate-binding protein</fullName>
    </submittedName>
</protein>
<gene>
    <name evidence="3" type="ORF">SAMN02745216_03508</name>
</gene>
<organism evidence="3 4">
    <name type="scientific">Desulfatibacillum alkenivorans DSM 16219</name>
    <dbReference type="NCBI Taxonomy" id="1121393"/>
    <lineage>
        <taxon>Bacteria</taxon>
        <taxon>Pseudomonadati</taxon>
        <taxon>Thermodesulfobacteriota</taxon>
        <taxon>Desulfobacteria</taxon>
        <taxon>Desulfobacterales</taxon>
        <taxon>Desulfatibacillaceae</taxon>
        <taxon>Desulfatibacillum</taxon>
    </lineage>
</organism>
<keyword evidence="4" id="KW-1185">Reference proteome</keyword>
<feature type="domain" description="Solute-binding protein family 3/N-terminal" evidence="2">
    <location>
        <begin position="36"/>
        <end position="252"/>
    </location>
</feature>
<dbReference type="InterPro" id="IPR001638">
    <property type="entry name" value="Solute-binding_3/MltF_N"/>
</dbReference>
<dbReference type="PANTHER" id="PTHR35936:SF25">
    <property type="entry name" value="ABC TRANSPORTER SUBSTRATE-BINDING PROTEIN"/>
    <property type="match status" value="1"/>
</dbReference>
<dbReference type="OrthoDB" id="5296159at2"/>
<evidence type="ECO:0000313" key="3">
    <source>
        <dbReference type="EMBL" id="SHK47287.1"/>
    </source>
</evidence>
<dbReference type="RefSeq" id="WP_073477556.1">
    <property type="nucleotide sequence ID" value="NZ_FQZU01000025.1"/>
</dbReference>
<dbReference type="STRING" id="1121393.SAMN02745216_03508"/>
<dbReference type="Proteomes" id="UP000183994">
    <property type="component" value="Unassembled WGS sequence"/>
</dbReference>
<reference evidence="4" key="1">
    <citation type="submission" date="2016-11" db="EMBL/GenBank/DDBJ databases">
        <authorList>
            <person name="Varghese N."/>
            <person name="Submissions S."/>
        </authorList>
    </citation>
    <scope>NUCLEOTIDE SEQUENCE [LARGE SCALE GENOMIC DNA]</scope>
    <source>
        <strain evidence="4">DSM 16219</strain>
    </source>
</reference>
<dbReference type="SUPFAM" id="SSF53850">
    <property type="entry name" value="Periplasmic binding protein-like II"/>
    <property type="match status" value="1"/>
</dbReference>
<proteinExistence type="predicted"/>
<evidence type="ECO:0000256" key="1">
    <source>
        <dbReference type="ARBA" id="ARBA00022729"/>
    </source>
</evidence>
<dbReference type="AlphaFoldDB" id="A0A1M6SRM3"/>
<keyword evidence="1" id="KW-0732">Signal</keyword>